<dbReference type="PANTHER" id="PTHR42800:SF3">
    <property type="entry name" value="GLYCOSYL HYDROLASE FAMILY 32 N-TERMINAL DOMAIN-CONTAINING PROTEIN"/>
    <property type="match status" value="1"/>
</dbReference>
<feature type="region of interest" description="Disordered" evidence="6">
    <location>
        <begin position="1"/>
        <end position="35"/>
    </location>
</feature>
<dbReference type="GO" id="GO:0005737">
    <property type="term" value="C:cytoplasm"/>
    <property type="evidence" value="ECO:0007669"/>
    <property type="project" value="TreeGrafter"/>
</dbReference>
<evidence type="ECO:0000256" key="2">
    <source>
        <dbReference type="ARBA" id="ARBA00022729"/>
    </source>
</evidence>
<evidence type="ECO:0000256" key="4">
    <source>
        <dbReference type="ARBA" id="ARBA00023295"/>
    </source>
</evidence>
<dbReference type="STRING" id="1448321.A0A317V5T5"/>
<sequence>MVAHSAAASTPLSVPSSSSSRSTIPSTIPNYNVAPPNLTTLPNNSLFDTWRPRAHILPPTGQIGDPCMHYTDPSTGLFHVGWLYNGAGIAGATTADLAMYQDLNPNGSQAIVPGGKNDPVGVFDGSVIPEGIDGLPTLLYTSVSYLPIHWSIPYTRGSETQSLAVTNASSAGRNFTKLPQGPVIPSPPFAANVTAFRDPYVFQSPHLDAILPSGPTNLSTAPWYTVISGGIHNAGPTQFLYRQHDPDFQYWEYLGQWWSEPTNSTWGNGTWAGRWGFNFETGNVFALDAEGYNPSGEIFGTLGTEGSDLPIIPQVTSIHDQLWVAGNVSMTDSDSVTFTPSMAGFLDWGFSSYAASGKVLPSSSQPSTDSGAPDRFISFVWLTGDLYQQAEAFPTDQQNWTGSLLLPRELTVLAIDNVVDNALSREAETSWRVSSTDAASGTVTLRTLGISIARETKSKLFSGSGSTSTERDRTLTSAGVTPFSRSPESKFFVLSARISFPSSARDSALQSGFQILSSDEEHTSIYYQFSNESIVVDRSKTSAASRTTEGIDSATEAGKLRLFDLQKDGEDVLESLDLTIVVDNSILEVYANGRFALSTWVRSWYANSTEIRFVHNGVGEATFENVTVSEGLYDAWPDRK</sequence>
<evidence type="ECO:0000259" key="7">
    <source>
        <dbReference type="Pfam" id="PF00251"/>
    </source>
</evidence>
<feature type="region of interest" description="Disordered" evidence="6">
    <location>
        <begin position="461"/>
        <end position="481"/>
    </location>
</feature>
<dbReference type="Pfam" id="PF08244">
    <property type="entry name" value="Glyco_hydro_32C"/>
    <property type="match status" value="1"/>
</dbReference>
<organism evidence="9 10">
    <name type="scientific">Aspergillus heteromorphus CBS 117.55</name>
    <dbReference type="NCBI Taxonomy" id="1448321"/>
    <lineage>
        <taxon>Eukaryota</taxon>
        <taxon>Fungi</taxon>
        <taxon>Dikarya</taxon>
        <taxon>Ascomycota</taxon>
        <taxon>Pezizomycotina</taxon>
        <taxon>Eurotiomycetes</taxon>
        <taxon>Eurotiomycetidae</taxon>
        <taxon>Eurotiales</taxon>
        <taxon>Aspergillaceae</taxon>
        <taxon>Aspergillus</taxon>
        <taxon>Aspergillus subgen. Circumdati</taxon>
    </lineage>
</organism>
<feature type="domain" description="Glycosyl hydrolase family 32 N-terminal" evidence="7">
    <location>
        <begin position="55"/>
        <end position="412"/>
    </location>
</feature>
<evidence type="ECO:0000259" key="8">
    <source>
        <dbReference type="Pfam" id="PF08244"/>
    </source>
</evidence>
<evidence type="ECO:0000313" key="10">
    <source>
        <dbReference type="Proteomes" id="UP000247233"/>
    </source>
</evidence>
<reference evidence="9 10" key="1">
    <citation type="submission" date="2016-12" db="EMBL/GenBank/DDBJ databases">
        <title>The genomes of Aspergillus section Nigri reveals drivers in fungal speciation.</title>
        <authorList>
            <consortium name="DOE Joint Genome Institute"/>
            <person name="Vesth T.C."/>
            <person name="Nybo J."/>
            <person name="Theobald S."/>
            <person name="Brandl J."/>
            <person name="Frisvad J.C."/>
            <person name="Nielsen K.F."/>
            <person name="Lyhne E.K."/>
            <person name="Kogle M.E."/>
            <person name="Kuo A."/>
            <person name="Riley R."/>
            <person name="Clum A."/>
            <person name="Nolan M."/>
            <person name="Lipzen A."/>
            <person name="Salamov A."/>
            <person name="Henrissat B."/>
            <person name="Wiebenga A."/>
            <person name="De Vries R.P."/>
            <person name="Grigoriev I.V."/>
            <person name="Mortensen U.H."/>
            <person name="Andersen M.R."/>
            <person name="Baker S.E."/>
        </authorList>
    </citation>
    <scope>NUCLEOTIDE SEQUENCE [LARGE SCALE GENOMIC DNA]</scope>
    <source>
        <strain evidence="9 10">CBS 117.55</strain>
    </source>
</reference>
<dbReference type="GO" id="GO:0005987">
    <property type="term" value="P:sucrose catabolic process"/>
    <property type="evidence" value="ECO:0007669"/>
    <property type="project" value="TreeGrafter"/>
</dbReference>
<proteinExistence type="inferred from homology"/>
<dbReference type="PANTHER" id="PTHR42800">
    <property type="entry name" value="EXOINULINASE INUD (AFU_ORTHOLOGUE AFUA_5G00480)"/>
    <property type="match status" value="1"/>
</dbReference>
<gene>
    <name evidence="9" type="ORF">BO70DRAFT_343894</name>
</gene>
<keyword evidence="10" id="KW-1185">Reference proteome</keyword>
<dbReference type="InterPro" id="IPR013189">
    <property type="entry name" value="Glyco_hydro_32_C"/>
</dbReference>
<dbReference type="GO" id="GO:0004575">
    <property type="term" value="F:sucrose alpha-glucosidase activity"/>
    <property type="evidence" value="ECO:0007669"/>
    <property type="project" value="TreeGrafter"/>
</dbReference>
<dbReference type="AlphaFoldDB" id="A0A317V5T5"/>
<dbReference type="InterPro" id="IPR001362">
    <property type="entry name" value="Glyco_hydro_32"/>
</dbReference>
<dbReference type="CDD" id="cd18621">
    <property type="entry name" value="GH32_XdINV-like"/>
    <property type="match status" value="1"/>
</dbReference>
<dbReference type="SMART" id="SM00640">
    <property type="entry name" value="Glyco_32"/>
    <property type="match status" value="1"/>
</dbReference>
<feature type="compositionally biased region" description="Low complexity" evidence="6">
    <location>
        <begin position="1"/>
        <end position="27"/>
    </location>
</feature>
<dbReference type="RefSeq" id="XP_025395626.1">
    <property type="nucleotide sequence ID" value="XM_025541437.1"/>
</dbReference>
<keyword evidence="4 5" id="KW-0326">Glycosidase</keyword>
<dbReference type="Gene3D" id="2.115.10.20">
    <property type="entry name" value="Glycosyl hydrolase domain, family 43"/>
    <property type="match status" value="1"/>
</dbReference>
<evidence type="ECO:0000313" key="9">
    <source>
        <dbReference type="EMBL" id="PWY69674.1"/>
    </source>
</evidence>
<dbReference type="OrthoDB" id="202537at2759"/>
<dbReference type="InterPro" id="IPR023296">
    <property type="entry name" value="Glyco_hydro_beta-prop_sf"/>
</dbReference>
<dbReference type="VEuPathDB" id="FungiDB:BO70DRAFT_343894"/>
<evidence type="ECO:0000256" key="1">
    <source>
        <dbReference type="ARBA" id="ARBA00009902"/>
    </source>
</evidence>
<keyword evidence="3 5" id="KW-0378">Hydrolase</keyword>
<keyword evidence="2" id="KW-0732">Signal</keyword>
<evidence type="ECO:0000256" key="5">
    <source>
        <dbReference type="RuleBase" id="RU362110"/>
    </source>
</evidence>
<protein>
    <submittedName>
        <fullName evidence="9">Arabinanase/levansucrase/invertase</fullName>
    </submittedName>
</protein>
<dbReference type="SUPFAM" id="SSF49899">
    <property type="entry name" value="Concanavalin A-like lectins/glucanases"/>
    <property type="match status" value="1"/>
</dbReference>
<comment type="similarity">
    <text evidence="1 5">Belongs to the glycosyl hydrolase 32 family.</text>
</comment>
<comment type="caution">
    <text evidence="9">The sequence shown here is derived from an EMBL/GenBank/DDBJ whole genome shotgun (WGS) entry which is preliminary data.</text>
</comment>
<dbReference type="Gene3D" id="2.60.120.560">
    <property type="entry name" value="Exo-inulinase, domain 1"/>
    <property type="match status" value="1"/>
</dbReference>
<feature type="domain" description="Glycosyl hydrolase family 32 C-terminal" evidence="8">
    <location>
        <begin position="473"/>
        <end position="629"/>
    </location>
</feature>
<name>A0A317V5T5_9EURO</name>
<accession>A0A317V5T5</accession>
<evidence type="ECO:0000256" key="6">
    <source>
        <dbReference type="SAM" id="MobiDB-lite"/>
    </source>
</evidence>
<dbReference type="SUPFAM" id="SSF75005">
    <property type="entry name" value="Arabinanase/levansucrase/invertase"/>
    <property type="match status" value="1"/>
</dbReference>
<dbReference type="InterPro" id="IPR013148">
    <property type="entry name" value="Glyco_hydro_32_N"/>
</dbReference>
<dbReference type="Pfam" id="PF00251">
    <property type="entry name" value="Glyco_hydro_32N"/>
    <property type="match status" value="1"/>
</dbReference>
<dbReference type="InterPro" id="IPR013320">
    <property type="entry name" value="ConA-like_dom_sf"/>
</dbReference>
<evidence type="ECO:0000256" key="3">
    <source>
        <dbReference type="ARBA" id="ARBA00022801"/>
    </source>
</evidence>
<dbReference type="GeneID" id="37063674"/>
<dbReference type="Proteomes" id="UP000247233">
    <property type="component" value="Unassembled WGS sequence"/>
</dbReference>
<dbReference type="EMBL" id="MSFL01000032">
    <property type="protein sequence ID" value="PWY69674.1"/>
    <property type="molecule type" value="Genomic_DNA"/>
</dbReference>